<comment type="caution">
    <text evidence="1">The sequence shown here is derived from an EMBL/GenBank/DDBJ whole genome shotgun (WGS) entry which is preliminary data.</text>
</comment>
<gene>
    <name evidence="1" type="ORF">ACG00X_10480</name>
</gene>
<dbReference type="InterPro" id="IPR052755">
    <property type="entry name" value="Lysozyme_Inhibitor_LprI"/>
</dbReference>
<sequence length="391" mass="42289">MSLTIATAGAAHAAGVTWPLDYRDDSTNRFRWDKRTQPLIEAIARQPFAGELALALGGPPGPVVVQENRYFSASACVPHDCLRKGLLWLDTAQGVGLGAIFDGSYPDNTGRLMLDAKAIRGDVPDAARQAIVRWLEEVKASPTAVEFTDASGTRRPLPVAAFTPPQRFTPQSGGPSFDCARARTRIEHLLCSDAELAALDLKLADDFKGGLVALDDLPSRRQLTALQQWWLRERDADCERAAEPKACLVLAYQVQSATLLNWVPVSGRPQDPASLAKAGFQFGDMVYRGQRYTVVRQKDAGERLASFNQALAARQMAALDACALVVDLPVGTAHGNHSYGGVCEQRAAPAKRLVLVCNDDMIGHFGLRVLGRPKASVEELAHFVAEECFGG</sequence>
<protein>
    <submittedName>
        <fullName evidence="1">Lysozyme inhibitor LprI family protein</fullName>
    </submittedName>
</protein>
<keyword evidence="2" id="KW-1185">Reference proteome</keyword>
<dbReference type="PANTHER" id="PTHR37549:SF1">
    <property type="entry name" value="LIPOPROTEIN LPRI"/>
    <property type="match status" value="1"/>
</dbReference>
<dbReference type="PANTHER" id="PTHR37549">
    <property type="entry name" value="LIPOPROTEIN LPRI"/>
    <property type="match status" value="1"/>
</dbReference>
<proteinExistence type="predicted"/>
<evidence type="ECO:0000313" key="1">
    <source>
        <dbReference type="EMBL" id="MFG6457256.1"/>
    </source>
</evidence>
<dbReference type="Proteomes" id="UP001606305">
    <property type="component" value="Unassembled WGS sequence"/>
</dbReference>
<name>A0ABW7G5X1_9BURK</name>
<accession>A0ABW7G5X1</accession>
<evidence type="ECO:0000313" key="2">
    <source>
        <dbReference type="Proteomes" id="UP001606305"/>
    </source>
</evidence>
<organism evidence="1 2">
    <name type="scientific">Pelomonas nitida</name>
    <dbReference type="NCBI Taxonomy" id="3299027"/>
    <lineage>
        <taxon>Bacteria</taxon>
        <taxon>Pseudomonadati</taxon>
        <taxon>Pseudomonadota</taxon>
        <taxon>Betaproteobacteria</taxon>
        <taxon>Burkholderiales</taxon>
        <taxon>Sphaerotilaceae</taxon>
        <taxon>Roseateles</taxon>
    </lineage>
</organism>
<reference evidence="1 2" key="1">
    <citation type="submission" date="2024-09" db="EMBL/GenBank/DDBJ databases">
        <title>Novel species of the genus Pelomonas and Roseateles isolated from streams.</title>
        <authorList>
            <person name="Lu H."/>
        </authorList>
    </citation>
    <scope>NUCLEOTIDE SEQUENCE [LARGE SCALE GENOMIC DNA]</scope>
    <source>
        <strain evidence="1 2">BYS96W</strain>
    </source>
</reference>
<dbReference type="EMBL" id="JBIGIA010000007">
    <property type="protein sequence ID" value="MFG6457256.1"/>
    <property type="molecule type" value="Genomic_DNA"/>
</dbReference>